<dbReference type="InterPro" id="IPR018060">
    <property type="entry name" value="HTH_AraC"/>
</dbReference>
<dbReference type="RefSeq" id="WP_184994551.1">
    <property type="nucleotide sequence ID" value="NZ_BOMK01000010.1"/>
</dbReference>
<dbReference type="AlphaFoldDB" id="A0A7W7MR83"/>
<dbReference type="EMBL" id="JACHNH010000001">
    <property type="protein sequence ID" value="MBB4763219.1"/>
    <property type="molecule type" value="Genomic_DNA"/>
</dbReference>
<evidence type="ECO:0000256" key="1">
    <source>
        <dbReference type="ARBA" id="ARBA00023015"/>
    </source>
</evidence>
<proteinExistence type="predicted"/>
<dbReference type="SUPFAM" id="SSF46689">
    <property type="entry name" value="Homeodomain-like"/>
    <property type="match status" value="1"/>
</dbReference>
<dbReference type="GO" id="GO:0043565">
    <property type="term" value="F:sequence-specific DNA binding"/>
    <property type="evidence" value="ECO:0007669"/>
    <property type="project" value="InterPro"/>
</dbReference>
<keyword evidence="6" id="KW-1185">Reference proteome</keyword>
<dbReference type="Gene3D" id="1.10.10.60">
    <property type="entry name" value="Homeodomain-like"/>
    <property type="match status" value="1"/>
</dbReference>
<reference evidence="5 6" key="1">
    <citation type="submission" date="2020-08" db="EMBL/GenBank/DDBJ databases">
        <title>Sequencing the genomes of 1000 actinobacteria strains.</title>
        <authorList>
            <person name="Klenk H.-P."/>
        </authorList>
    </citation>
    <scope>NUCLEOTIDE SEQUENCE [LARGE SCALE GENOMIC DNA]</scope>
    <source>
        <strain evidence="5 6">DSM 43149</strain>
    </source>
</reference>
<gene>
    <name evidence="5" type="ORF">BJ971_003775</name>
</gene>
<keyword evidence="1" id="KW-0805">Transcription regulation</keyword>
<dbReference type="PROSITE" id="PS01124">
    <property type="entry name" value="HTH_ARAC_FAMILY_2"/>
    <property type="match status" value="1"/>
</dbReference>
<protein>
    <submittedName>
        <fullName evidence="5">AraC-like DNA-binding protein</fullName>
    </submittedName>
</protein>
<dbReference type="InterPro" id="IPR050204">
    <property type="entry name" value="AraC_XylS_family_regulators"/>
</dbReference>
<accession>A0A7W7MR83</accession>
<name>A0A7W7MR83_9ACTN</name>
<feature type="domain" description="HTH araC/xylS-type" evidence="4">
    <location>
        <begin position="27"/>
        <end position="128"/>
    </location>
</feature>
<organism evidence="5 6">
    <name type="scientific">Actinoplanes digitatis</name>
    <dbReference type="NCBI Taxonomy" id="1868"/>
    <lineage>
        <taxon>Bacteria</taxon>
        <taxon>Bacillati</taxon>
        <taxon>Actinomycetota</taxon>
        <taxon>Actinomycetes</taxon>
        <taxon>Micromonosporales</taxon>
        <taxon>Micromonosporaceae</taxon>
        <taxon>Actinoplanes</taxon>
    </lineage>
</organism>
<dbReference type="PROSITE" id="PS00041">
    <property type="entry name" value="HTH_ARAC_FAMILY_1"/>
    <property type="match status" value="1"/>
</dbReference>
<comment type="caution">
    <text evidence="5">The sequence shown here is derived from an EMBL/GenBank/DDBJ whole genome shotgun (WGS) entry which is preliminary data.</text>
</comment>
<evidence type="ECO:0000259" key="4">
    <source>
        <dbReference type="PROSITE" id="PS01124"/>
    </source>
</evidence>
<dbReference type="InterPro" id="IPR018062">
    <property type="entry name" value="HTH_AraC-typ_CS"/>
</dbReference>
<dbReference type="InterPro" id="IPR009057">
    <property type="entry name" value="Homeodomain-like_sf"/>
</dbReference>
<dbReference type="PANTHER" id="PTHR46796">
    <property type="entry name" value="HTH-TYPE TRANSCRIPTIONAL ACTIVATOR RHAS-RELATED"/>
    <property type="match status" value="1"/>
</dbReference>
<dbReference type="PANTHER" id="PTHR46796:SF6">
    <property type="entry name" value="ARAC SUBFAMILY"/>
    <property type="match status" value="1"/>
</dbReference>
<dbReference type="GO" id="GO:0003700">
    <property type="term" value="F:DNA-binding transcription factor activity"/>
    <property type="evidence" value="ECO:0007669"/>
    <property type="project" value="InterPro"/>
</dbReference>
<sequence>MTDPVRTARHACGPLALALDRSRRTRALAVADIEEHLADDDLCPAATARRLGISVRGLHRLFAGQERSYSATVRRLRLEQTLRDLRDPARRHLRVIDVAADAGFADVAGYHRAFRREFGRTPAQVRAGAGLRNPR</sequence>
<evidence type="ECO:0000313" key="5">
    <source>
        <dbReference type="EMBL" id="MBB4763219.1"/>
    </source>
</evidence>
<dbReference type="Proteomes" id="UP000578112">
    <property type="component" value="Unassembled WGS sequence"/>
</dbReference>
<dbReference type="Pfam" id="PF12833">
    <property type="entry name" value="HTH_18"/>
    <property type="match status" value="1"/>
</dbReference>
<dbReference type="SMART" id="SM00342">
    <property type="entry name" value="HTH_ARAC"/>
    <property type="match status" value="1"/>
</dbReference>
<evidence type="ECO:0000256" key="3">
    <source>
        <dbReference type="ARBA" id="ARBA00023163"/>
    </source>
</evidence>
<keyword evidence="3" id="KW-0804">Transcription</keyword>
<evidence type="ECO:0000313" key="6">
    <source>
        <dbReference type="Proteomes" id="UP000578112"/>
    </source>
</evidence>
<evidence type="ECO:0000256" key="2">
    <source>
        <dbReference type="ARBA" id="ARBA00023125"/>
    </source>
</evidence>
<keyword evidence="2 5" id="KW-0238">DNA-binding</keyword>